<evidence type="ECO:0000313" key="1">
    <source>
        <dbReference type="EMBL" id="RFZ84165.1"/>
    </source>
</evidence>
<sequence length="66" mass="7457">MLKPPKIWLLLQHLRLVRGGQFTAESGGQYQRILQIRDAKLIDELNNTLVDGINKVIDVSLWMAGA</sequence>
<protein>
    <submittedName>
        <fullName evidence="1">Uncharacterized protein</fullName>
    </submittedName>
</protein>
<accession>A0A3E2NT13</accession>
<reference evidence="1 2" key="1">
    <citation type="submission" date="2018-08" db="EMBL/GenBank/DDBJ databases">
        <title>Mucilaginibacter terrae sp. nov., isolated from manganese diggings.</title>
        <authorList>
            <person name="Huang Y."/>
            <person name="Zhou Z."/>
        </authorList>
    </citation>
    <scope>NUCLEOTIDE SEQUENCE [LARGE SCALE GENOMIC DNA]</scope>
    <source>
        <strain evidence="1 2">ZH6</strain>
    </source>
</reference>
<dbReference type="EMBL" id="QWDE01000001">
    <property type="protein sequence ID" value="RFZ84165.1"/>
    <property type="molecule type" value="Genomic_DNA"/>
</dbReference>
<gene>
    <name evidence="1" type="ORF">DYU05_00580</name>
</gene>
<evidence type="ECO:0000313" key="2">
    <source>
        <dbReference type="Proteomes" id="UP000260823"/>
    </source>
</evidence>
<name>A0A3E2NT13_9SPHI</name>
<proteinExistence type="predicted"/>
<organism evidence="1 2">
    <name type="scientific">Mucilaginibacter terrenus</name>
    <dbReference type="NCBI Taxonomy" id="2482727"/>
    <lineage>
        <taxon>Bacteria</taxon>
        <taxon>Pseudomonadati</taxon>
        <taxon>Bacteroidota</taxon>
        <taxon>Sphingobacteriia</taxon>
        <taxon>Sphingobacteriales</taxon>
        <taxon>Sphingobacteriaceae</taxon>
        <taxon>Mucilaginibacter</taxon>
    </lineage>
</organism>
<dbReference type="AlphaFoldDB" id="A0A3E2NT13"/>
<dbReference type="Proteomes" id="UP000260823">
    <property type="component" value="Unassembled WGS sequence"/>
</dbReference>
<comment type="caution">
    <text evidence="1">The sequence shown here is derived from an EMBL/GenBank/DDBJ whole genome shotgun (WGS) entry which is preliminary data.</text>
</comment>
<keyword evidence="2" id="KW-1185">Reference proteome</keyword>